<keyword evidence="8 9" id="KW-0472">Membrane</keyword>
<evidence type="ECO:0000313" key="10">
    <source>
        <dbReference type="EMBL" id="MFC0559091.1"/>
    </source>
</evidence>
<keyword evidence="11" id="KW-1185">Reference proteome</keyword>
<comment type="subunit">
    <text evidence="9">Component of the Sec protein translocase complex. Heterotrimer consisting of SecY, SecE and SecG subunits. The heterotrimers can form oligomers, although 1 heterotrimer is thought to be able to translocate proteins. Interacts with the ribosome. Interacts with SecDF, and other proteins may be involved. Interacts with SecA.</text>
</comment>
<gene>
    <name evidence="9 10" type="primary">secE</name>
    <name evidence="10" type="ORF">ACFFH4_08505</name>
</gene>
<comment type="similarity">
    <text evidence="9">Belongs to the SecE/SEC61-gamma family.</text>
</comment>
<evidence type="ECO:0000256" key="3">
    <source>
        <dbReference type="ARBA" id="ARBA00022475"/>
    </source>
</evidence>
<dbReference type="PANTHER" id="PTHR33910:SF1">
    <property type="entry name" value="PROTEIN TRANSLOCASE SUBUNIT SECE"/>
    <property type="match status" value="1"/>
</dbReference>
<feature type="transmembrane region" description="Helical" evidence="9">
    <location>
        <begin position="33"/>
        <end position="55"/>
    </location>
</feature>
<dbReference type="EMBL" id="JBHLTR010000010">
    <property type="protein sequence ID" value="MFC0559091.1"/>
    <property type="molecule type" value="Genomic_DNA"/>
</dbReference>
<keyword evidence="6 9" id="KW-1133">Transmembrane helix</keyword>
<keyword evidence="5 9" id="KW-0653">Protein transport</keyword>
<dbReference type="PANTHER" id="PTHR33910">
    <property type="entry name" value="PROTEIN TRANSLOCASE SUBUNIT SECE"/>
    <property type="match status" value="1"/>
</dbReference>
<keyword evidence="4 9" id="KW-0812">Transmembrane</keyword>
<evidence type="ECO:0000256" key="8">
    <source>
        <dbReference type="ARBA" id="ARBA00023136"/>
    </source>
</evidence>
<evidence type="ECO:0000313" key="11">
    <source>
        <dbReference type="Proteomes" id="UP001589833"/>
    </source>
</evidence>
<comment type="function">
    <text evidence="9">Essential subunit of the Sec protein translocation channel SecYEG. Clamps together the 2 halves of SecY. May contact the channel plug during translocation.</text>
</comment>
<protein>
    <recommendedName>
        <fullName evidence="9">Protein translocase subunit SecE</fullName>
    </recommendedName>
</protein>
<evidence type="ECO:0000256" key="6">
    <source>
        <dbReference type="ARBA" id="ARBA00022989"/>
    </source>
</evidence>
<dbReference type="Pfam" id="PF00584">
    <property type="entry name" value="SecE"/>
    <property type="match status" value="1"/>
</dbReference>
<dbReference type="InterPro" id="IPR005807">
    <property type="entry name" value="SecE_bac"/>
</dbReference>
<evidence type="ECO:0000256" key="1">
    <source>
        <dbReference type="ARBA" id="ARBA00004370"/>
    </source>
</evidence>
<name>A0ABV6NEC6_9BACI</name>
<evidence type="ECO:0000256" key="2">
    <source>
        <dbReference type="ARBA" id="ARBA00022448"/>
    </source>
</evidence>
<dbReference type="Proteomes" id="UP001589833">
    <property type="component" value="Unassembled WGS sequence"/>
</dbReference>
<comment type="caution">
    <text evidence="10">The sequence shown here is derived from an EMBL/GenBank/DDBJ whole genome shotgun (WGS) entry which is preliminary data.</text>
</comment>
<dbReference type="RefSeq" id="WP_273846505.1">
    <property type="nucleotide sequence ID" value="NZ_JAQQWT010000017.1"/>
</dbReference>
<dbReference type="InterPro" id="IPR001901">
    <property type="entry name" value="Translocase_SecE/Sec61-g"/>
</dbReference>
<evidence type="ECO:0000256" key="5">
    <source>
        <dbReference type="ARBA" id="ARBA00022927"/>
    </source>
</evidence>
<dbReference type="InterPro" id="IPR038379">
    <property type="entry name" value="SecE_sf"/>
</dbReference>
<comment type="subcellular location">
    <subcellularLocation>
        <location evidence="9">Cell membrane</location>
        <topology evidence="9">Single-pass membrane protein</topology>
    </subcellularLocation>
    <subcellularLocation>
        <location evidence="1">Membrane</location>
    </subcellularLocation>
</comment>
<reference evidence="10 11" key="1">
    <citation type="submission" date="2024-09" db="EMBL/GenBank/DDBJ databases">
        <authorList>
            <person name="Sun Q."/>
            <person name="Mori K."/>
        </authorList>
    </citation>
    <scope>NUCLEOTIDE SEQUENCE [LARGE SCALE GENOMIC DNA]</scope>
    <source>
        <strain evidence="10 11">NCAIM B.02301</strain>
    </source>
</reference>
<keyword evidence="7 9" id="KW-0811">Translocation</keyword>
<organism evidence="10 11">
    <name type="scientific">Halalkalibacter alkalisediminis</name>
    <dbReference type="NCBI Taxonomy" id="935616"/>
    <lineage>
        <taxon>Bacteria</taxon>
        <taxon>Bacillati</taxon>
        <taxon>Bacillota</taxon>
        <taxon>Bacilli</taxon>
        <taxon>Bacillales</taxon>
        <taxon>Bacillaceae</taxon>
        <taxon>Halalkalibacter</taxon>
    </lineage>
</organism>
<evidence type="ECO:0000256" key="7">
    <source>
        <dbReference type="ARBA" id="ARBA00023010"/>
    </source>
</evidence>
<dbReference type="PROSITE" id="PS01067">
    <property type="entry name" value="SECE_SEC61G"/>
    <property type="match status" value="1"/>
</dbReference>
<accession>A0ABV6NEC6</accession>
<evidence type="ECO:0000256" key="4">
    <source>
        <dbReference type="ARBA" id="ARBA00022692"/>
    </source>
</evidence>
<keyword evidence="3 9" id="KW-1003">Cell membrane</keyword>
<dbReference type="Gene3D" id="1.20.5.1030">
    <property type="entry name" value="Preprotein translocase secy subunit"/>
    <property type="match status" value="1"/>
</dbReference>
<proteinExistence type="inferred from homology"/>
<keyword evidence="2 9" id="KW-0813">Transport</keyword>
<evidence type="ECO:0000256" key="9">
    <source>
        <dbReference type="HAMAP-Rule" id="MF_00422"/>
    </source>
</evidence>
<dbReference type="HAMAP" id="MF_00422">
    <property type="entry name" value="SecE"/>
    <property type="match status" value="1"/>
</dbReference>
<sequence length="63" mass="7295">MAGGVKNIGSFFRDVVKEMKRVSWPSRKELTRYTWVVIGTVAFISVFFFIVDYGISTLLRFLN</sequence>
<dbReference type="NCBIfam" id="TIGR00964">
    <property type="entry name" value="secE_bact"/>
    <property type="match status" value="1"/>
</dbReference>